<evidence type="ECO:0000313" key="2">
    <source>
        <dbReference type="EMBL" id="MBB2205032.1"/>
    </source>
</evidence>
<keyword evidence="1" id="KW-0812">Transmembrane</keyword>
<keyword evidence="1" id="KW-0472">Membrane</keyword>
<feature type="transmembrane region" description="Helical" evidence="1">
    <location>
        <begin position="21"/>
        <end position="42"/>
    </location>
</feature>
<gene>
    <name evidence="2" type="ORF">HLH27_08385</name>
</gene>
<comment type="caution">
    <text evidence="2">The sequence shown here is derived from an EMBL/GenBank/DDBJ whole genome shotgun (WGS) entry which is preliminary data.</text>
</comment>
<keyword evidence="1" id="KW-1133">Transmembrane helix</keyword>
<reference evidence="2 3" key="1">
    <citation type="submission" date="2020-04" db="EMBL/GenBank/DDBJ databases">
        <title>Description of novel Gluconacetobacter.</title>
        <authorList>
            <person name="Sombolestani A."/>
        </authorList>
    </citation>
    <scope>NUCLEOTIDE SEQUENCE [LARGE SCALE GENOMIC DNA]</scope>
    <source>
        <strain evidence="2 3">LMG 27800</strain>
    </source>
</reference>
<dbReference type="RefSeq" id="WP_182949521.1">
    <property type="nucleotide sequence ID" value="NZ_JABEQK010000005.1"/>
</dbReference>
<evidence type="ECO:0000256" key="1">
    <source>
        <dbReference type="SAM" id="Phobius"/>
    </source>
</evidence>
<dbReference type="EMBL" id="JABEQK010000005">
    <property type="protein sequence ID" value="MBB2205032.1"/>
    <property type="molecule type" value="Genomic_DNA"/>
</dbReference>
<protein>
    <submittedName>
        <fullName evidence="2">Uncharacterized protein</fullName>
    </submittedName>
</protein>
<sequence>MSDHCAQPMRPAPTCGMGGGDALLVVLLCAGVLAVLAGAGAMDMATLSDATSVLFTS</sequence>
<dbReference type="Proteomes" id="UP000540556">
    <property type="component" value="Unassembled WGS sequence"/>
</dbReference>
<name>A0A7W4KDM1_9PROT</name>
<evidence type="ECO:0000313" key="3">
    <source>
        <dbReference type="Proteomes" id="UP000540556"/>
    </source>
</evidence>
<proteinExistence type="predicted"/>
<accession>A0A7W4KDM1</accession>
<dbReference type="AlphaFoldDB" id="A0A7W4KDM1"/>
<organism evidence="2 3">
    <name type="scientific">Gluconacetobacter takamatsuzukensis</name>
    <dbReference type="NCBI Taxonomy" id="1286190"/>
    <lineage>
        <taxon>Bacteria</taxon>
        <taxon>Pseudomonadati</taxon>
        <taxon>Pseudomonadota</taxon>
        <taxon>Alphaproteobacteria</taxon>
        <taxon>Acetobacterales</taxon>
        <taxon>Acetobacteraceae</taxon>
        <taxon>Gluconacetobacter</taxon>
    </lineage>
</organism>
<keyword evidence="3" id="KW-1185">Reference proteome</keyword>